<evidence type="ECO:0000313" key="2">
    <source>
        <dbReference type="Proteomes" id="UP000811899"/>
    </source>
</evidence>
<dbReference type="RefSeq" id="WP_214172167.1">
    <property type="nucleotide sequence ID" value="NZ_JAHCVJ010000005.1"/>
</dbReference>
<keyword evidence="2" id="KW-1185">Reference proteome</keyword>
<dbReference type="Proteomes" id="UP000811899">
    <property type="component" value="Unassembled WGS sequence"/>
</dbReference>
<proteinExistence type="predicted"/>
<evidence type="ECO:0000313" key="1">
    <source>
        <dbReference type="EMBL" id="MBT0665404.1"/>
    </source>
</evidence>
<accession>A0AAW4L2R2</accession>
<sequence>MKAIVRMINPKRGMYAAEIEEMGEFVIFELLDSSEPEVGDVLSHHDFYSMGGESFKNLTQHCDIDVFVENVCGANLVRQQLLF</sequence>
<protein>
    <submittedName>
        <fullName evidence="1">Uncharacterized protein</fullName>
    </submittedName>
</protein>
<organism evidence="1 2">
    <name type="scientific">Geoanaerobacter pelophilus</name>
    <dbReference type="NCBI Taxonomy" id="60036"/>
    <lineage>
        <taxon>Bacteria</taxon>
        <taxon>Pseudomonadati</taxon>
        <taxon>Thermodesulfobacteriota</taxon>
        <taxon>Desulfuromonadia</taxon>
        <taxon>Geobacterales</taxon>
        <taxon>Geobacteraceae</taxon>
        <taxon>Geoanaerobacter</taxon>
    </lineage>
</organism>
<name>A0AAW4L2R2_9BACT</name>
<gene>
    <name evidence="1" type="ORF">KI809_13940</name>
</gene>
<dbReference type="EMBL" id="JAHCVJ010000005">
    <property type="protein sequence ID" value="MBT0665404.1"/>
    <property type="molecule type" value="Genomic_DNA"/>
</dbReference>
<reference evidence="1 2" key="1">
    <citation type="submission" date="2021-05" db="EMBL/GenBank/DDBJ databases">
        <title>The draft genome of Geobacter pelophilus DSM 12255.</title>
        <authorList>
            <person name="Xu Z."/>
            <person name="Masuda Y."/>
            <person name="Itoh H."/>
            <person name="Senoo K."/>
        </authorList>
    </citation>
    <scope>NUCLEOTIDE SEQUENCE [LARGE SCALE GENOMIC DNA]</scope>
    <source>
        <strain evidence="1 2">DSM 12255</strain>
    </source>
</reference>
<dbReference type="AlphaFoldDB" id="A0AAW4L2R2"/>
<comment type="caution">
    <text evidence="1">The sequence shown here is derived from an EMBL/GenBank/DDBJ whole genome shotgun (WGS) entry which is preliminary data.</text>
</comment>